<evidence type="ECO:0000256" key="1">
    <source>
        <dbReference type="ARBA" id="ARBA00009387"/>
    </source>
</evidence>
<gene>
    <name evidence="4" type="ORF">LX70_01964</name>
</gene>
<feature type="chain" id="PRO_5015566727" evidence="2">
    <location>
        <begin position="31"/>
        <end position="254"/>
    </location>
</feature>
<feature type="signal peptide" evidence="2">
    <location>
        <begin position="1"/>
        <end position="30"/>
    </location>
</feature>
<dbReference type="AlphaFoldDB" id="A0A2S8S8G0"/>
<evidence type="ECO:0000256" key="2">
    <source>
        <dbReference type="SAM" id="SignalP"/>
    </source>
</evidence>
<evidence type="ECO:0000313" key="4">
    <source>
        <dbReference type="EMBL" id="PQV57105.1"/>
    </source>
</evidence>
<name>A0A2S8S8G0_9RHOB</name>
<evidence type="ECO:0000313" key="5">
    <source>
        <dbReference type="Proteomes" id="UP000238338"/>
    </source>
</evidence>
<dbReference type="InterPro" id="IPR023346">
    <property type="entry name" value="Lysozyme-like_dom_sf"/>
</dbReference>
<dbReference type="Pfam" id="PF01464">
    <property type="entry name" value="SLT"/>
    <property type="match status" value="1"/>
</dbReference>
<reference evidence="4 5" key="1">
    <citation type="submission" date="2018-02" db="EMBL/GenBank/DDBJ databases">
        <title>Genomic Encyclopedia of Archaeal and Bacterial Type Strains, Phase II (KMG-II): from individual species to whole genera.</title>
        <authorList>
            <person name="Goeker M."/>
        </authorList>
    </citation>
    <scope>NUCLEOTIDE SEQUENCE [LARGE SCALE GENOMIC DNA]</scope>
    <source>
        <strain evidence="4 5">DSM 18921</strain>
    </source>
</reference>
<keyword evidence="5" id="KW-1185">Reference proteome</keyword>
<dbReference type="OrthoDB" id="5945995at2"/>
<keyword evidence="2" id="KW-0732">Signal</keyword>
<dbReference type="SUPFAM" id="SSF53955">
    <property type="entry name" value="Lysozyme-like"/>
    <property type="match status" value="1"/>
</dbReference>
<proteinExistence type="inferred from homology"/>
<comment type="similarity">
    <text evidence="1">Belongs to the virb1 family.</text>
</comment>
<evidence type="ECO:0000259" key="3">
    <source>
        <dbReference type="Pfam" id="PF01464"/>
    </source>
</evidence>
<accession>A0A2S8S8G0</accession>
<organism evidence="4 5">
    <name type="scientific">Albidovulum denitrificans</name>
    <dbReference type="NCBI Taxonomy" id="404881"/>
    <lineage>
        <taxon>Bacteria</taxon>
        <taxon>Pseudomonadati</taxon>
        <taxon>Pseudomonadota</taxon>
        <taxon>Alphaproteobacteria</taxon>
        <taxon>Rhodobacterales</taxon>
        <taxon>Paracoccaceae</taxon>
        <taxon>Albidovulum</taxon>
    </lineage>
</organism>
<dbReference type="EMBL" id="PVEP01000003">
    <property type="protein sequence ID" value="PQV57105.1"/>
    <property type="molecule type" value="Genomic_DNA"/>
</dbReference>
<dbReference type="InterPro" id="IPR008258">
    <property type="entry name" value="Transglycosylase_SLT_dom_1"/>
</dbReference>
<dbReference type="Proteomes" id="UP000238338">
    <property type="component" value="Unassembled WGS sequence"/>
</dbReference>
<protein>
    <submittedName>
        <fullName evidence="4">Transglycosylase-like protein with SLT domain</fullName>
    </submittedName>
</protein>
<comment type="caution">
    <text evidence="4">The sequence shown here is derived from an EMBL/GenBank/DDBJ whole genome shotgun (WGS) entry which is preliminary data.</text>
</comment>
<sequence>MTAQRVSPLGRFLRLSLFVGLIGAGSPGVATPEDTAAICDQMAGLASQRTGVPLSVLKAISLTETGRKRGKAFRPWPWTVNMEGKGHWFESREAAKAYVDKEYARGARSFDIGCFQINYKWHGEAFASIDEMFDPVPNALYAARLLGQLHAELGSWGKAAGAYHSRTTELAERYQARFERLRGPLLAGDGGAIPDIPDIVLAANGGAEAPQPKRANLFPLLQPGVTLAPGSLVPIQGRSAGSLFAAPAPKTVID</sequence>
<feature type="domain" description="Transglycosylase SLT" evidence="3">
    <location>
        <begin position="106"/>
        <end position="168"/>
    </location>
</feature>